<keyword evidence="2" id="KW-0805">Transcription regulation</keyword>
<proteinExistence type="predicted"/>
<evidence type="ECO:0000256" key="3">
    <source>
        <dbReference type="ARBA" id="ARBA00023125"/>
    </source>
</evidence>
<organism evidence="8">
    <name type="scientific">Salix viminalis</name>
    <name type="common">Common osier</name>
    <name type="synonym">Basket willow</name>
    <dbReference type="NCBI Taxonomy" id="40686"/>
    <lineage>
        <taxon>Eukaryota</taxon>
        <taxon>Viridiplantae</taxon>
        <taxon>Streptophyta</taxon>
        <taxon>Embryophyta</taxon>
        <taxon>Tracheophyta</taxon>
        <taxon>Spermatophyta</taxon>
        <taxon>Magnoliopsida</taxon>
        <taxon>eudicotyledons</taxon>
        <taxon>Gunneridae</taxon>
        <taxon>Pentapetalae</taxon>
        <taxon>rosids</taxon>
        <taxon>fabids</taxon>
        <taxon>Malpighiales</taxon>
        <taxon>Salicaceae</taxon>
        <taxon>Saliceae</taxon>
        <taxon>Salix</taxon>
    </lineage>
</organism>
<evidence type="ECO:0000313" key="8">
    <source>
        <dbReference type="EMBL" id="VFU57375.1"/>
    </source>
</evidence>
<sequence>MVRNWEGRKAGKDVDGSISANERTRPGNPLQCKNDNVSGVEKRTQSLQPLHGQEKSPFLYIQGTGRHTQSPVLAAPIHLLSLTRADCLSSWIIPQALFLLPLLVSVLGRGMENDFLSVMANPAALLLFMEYGFKFQPSDELYFSKYLVPKTRGDIMKGFPIEDVNLCEREPRNLPEYFFCPRDLRGKNHRRKTKAGQWKQTCDPKSIMAEGY</sequence>
<name>A0A6N2MSI9_SALVM</name>
<dbReference type="InterPro" id="IPR036093">
    <property type="entry name" value="NAC_dom_sf"/>
</dbReference>
<evidence type="ECO:0000256" key="4">
    <source>
        <dbReference type="ARBA" id="ARBA00023163"/>
    </source>
</evidence>
<keyword evidence="5" id="KW-0539">Nucleus</keyword>
<dbReference type="InterPro" id="IPR003441">
    <property type="entry name" value="NAC-dom"/>
</dbReference>
<evidence type="ECO:0000256" key="1">
    <source>
        <dbReference type="ARBA" id="ARBA00004123"/>
    </source>
</evidence>
<dbReference type="Pfam" id="PF02365">
    <property type="entry name" value="NAM"/>
    <property type="match status" value="1"/>
</dbReference>
<gene>
    <name evidence="8" type="ORF">SVIM_LOCUS414602</name>
</gene>
<dbReference type="PANTHER" id="PTHR31989">
    <property type="entry name" value="NAC DOMAIN-CONTAINING PROTEIN 82-RELATED"/>
    <property type="match status" value="1"/>
</dbReference>
<feature type="region of interest" description="Disordered" evidence="6">
    <location>
        <begin position="1"/>
        <end position="47"/>
    </location>
</feature>
<evidence type="ECO:0000256" key="2">
    <source>
        <dbReference type="ARBA" id="ARBA00023015"/>
    </source>
</evidence>
<dbReference type="GO" id="GO:0005634">
    <property type="term" value="C:nucleus"/>
    <property type="evidence" value="ECO:0007669"/>
    <property type="project" value="UniProtKB-SubCell"/>
</dbReference>
<evidence type="ECO:0000256" key="6">
    <source>
        <dbReference type="SAM" id="MobiDB-lite"/>
    </source>
</evidence>
<dbReference type="GO" id="GO:0006355">
    <property type="term" value="P:regulation of DNA-templated transcription"/>
    <property type="evidence" value="ECO:0007669"/>
    <property type="project" value="InterPro"/>
</dbReference>
<dbReference type="PROSITE" id="PS51005">
    <property type="entry name" value="NAC"/>
    <property type="match status" value="1"/>
</dbReference>
<feature type="domain" description="NAC" evidence="7">
    <location>
        <begin position="129"/>
        <end position="212"/>
    </location>
</feature>
<feature type="compositionally biased region" description="Basic and acidic residues" evidence="6">
    <location>
        <begin position="1"/>
        <end position="15"/>
    </location>
</feature>
<comment type="subcellular location">
    <subcellularLocation>
        <location evidence="1">Nucleus</location>
    </subcellularLocation>
</comment>
<accession>A0A6N2MSI9</accession>
<dbReference type="SUPFAM" id="SSF101941">
    <property type="entry name" value="NAC domain"/>
    <property type="match status" value="1"/>
</dbReference>
<dbReference type="Gene3D" id="2.170.150.80">
    <property type="entry name" value="NAC domain"/>
    <property type="match status" value="1"/>
</dbReference>
<dbReference type="EMBL" id="CAADRP010001941">
    <property type="protein sequence ID" value="VFU57375.1"/>
    <property type="molecule type" value="Genomic_DNA"/>
</dbReference>
<protein>
    <recommendedName>
        <fullName evidence="7">NAC domain-containing protein</fullName>
    </recommendedName>
</protein>
<dbReference type="AlphaFoldDB" id="A0A6N2MSI9"/>
<keyword evidence="3" id="KW-0238">DNA-binding</keyword>
<evidence type="ECO:0000256" key="5">
    <source>
        <dbReference type="ARBA" id="ARBA00023242"/>
    </source>
</evidence>
<evidence type="ECO:0000259" key="7">
    <source>
        <dbReference type="PROSITE" id="PS51005"/>
    </source>
</evidence>
<dbReference type="GO" id="GO:0003677">
    <property type="term" value="F:DNA binding"/>
    <property type="evidence" value="ECO:0007669"/>
    <property type="project" value="UniProtKB-KW"/>
</dbReference>
<keyword evidence="4" id="KW-0804">Transcription</keyword>
<reference evidence="8" key="1">
    <citation type="submission" date="2019-03" db="EMBL/GenBank/DDBJ databases">
        <authorList>
            <person name="Mank J."/>
            <person name="Almeida P."/>
        </authorList>
    </citation>
    <scope>NUCLEOTIDE SEQUENCE</scope>
    <source>
        <strain evidence="8">78183</strain>
    </source>
</reference>